<evidence type="ECO:0000256" key="3">
    <source>
        <dbReference type="ARBA" id="ARBA00023027"/>
    </source>
</evidence>
<dbReference type="GO" id="GO:0042823">
    <property type="term" value="P:pyridoxal phosphate biosynthetic process"/>
    <property type="evidence" value="ECO:0007669"/>
    <property type="project" value="TreeGrafter"/>
</dbReference>
<reference evidence="4 5" key="1">
    <citation type="submission" date="2020-06" db="EMBL/GenBank/DDBJ databases">
        <title>Dysbiosis in marine aquaculture revealed through microbiome analysis: reverse ecology for environmental sustainability.</title>
        <authorList>
            <person name="Haro-Moreno J.M."/>
            <person name="Coutinho F.H."/>
            <person name="Zaragoza-Solas A."/>
            <person name="Picazo A."/>
            <person name="Almagro-Moreno S."/>
            <person name="Lopez-Perez M."/>
        </authorList>
    </citation>
    <scope>NUCLEOTIDE SEQUENCE [LARGE SCALE GENOMIC DNA]</scope>
    <source>
        <strain evidence="4">MCMED-G42</strain>
    </source>
</reference>
<comment type="caution">
    <text evidence="4">The sequence shown here is derived from an EMBL/GenBank/DDBJ whole genome shotgun (WGS) entry which is preliminary data.</text>
</comment>
<dbReference type="PANTHER" id="PTHR30004">
    <property type="entry name" value="4-HYDROXYTHREONINE-4-PHOSPHATE DEHYDROGENASE"/>
    <property type="match status" value="1"/>
</dbReference>
<gene>
    <name evidence="4" type="primary">pdxA</name>
    <name evidence="4" type="ORF">H2021_01975</name>
</gene>
<proteinExistence type="predicted"/>
<dbReference type="GO" id="GO:0046872">
    <property type="term" value="F:metal ion binding"/>
    <property type="evidence" value="ECO:0007669"/>
    <property type="project" value="UniProtKB-KW"/>
</dbReference>
<organism evidence="4 5">
    <name type="scientific">SAR86 cluster bacterium</name>
    <dbReference type="NCBI Taxonomy" id="2030880"/>
    <lineage>
        <taxon>Bacteria</taxon>
        <taxon>Pseudomonadati</taxon>
        <taxon>Pseudomonadota</taxon>
        <taxon>Gammaproteobacteria</taxon>
        <taxon>SAR86 cluster</taxon>
    </lineage>
</organism>
<dbReference type="GO" id="GO:0051287">
    <property type="term" value="F:NAD binding"/>
    <property type="evidence" value="ECO:0007669"/>
    <property type="project" value="InterPro"/>
</dbReference>
<dbReference type="Pfam" id="PF04166">
    <property type="entry name" value="PdxA"/>
    <property type="match status" value="1"/>
</dbReference>
<dbReference type="GO" id="GO:0050570">
    <property type="term" value="F:4-hydroxythreonine-4-phosphate dehydrogenase activity"/>
    <property type="evidence" value="ECO:0007669"/>
    <property type="project" value="UniProtKB-EC"/>
</dbReference>
<dbReference type="GO" id="GO:0008615">
    <property type="term" value="P:pyridoxine biosynthetic process"/>
    <property type="evidence" value="ECO:0007669"/>
    <property type="project" value="TreeGrafter"/>
</dbReference>
<dbReference type="SUPFAM" id="SSF53659">
    <property type="entry name" value="Isocitrate/Isopropylmalate dehydrogenase-like"/>
    <property type="match status" value="1"/>
</dbReference>
<dbReference type="InterPro" id="IPR005255">
    <property type="entry name" value="PdxA_fam"/>
</dbReference>
<dbReference type="Proteomes" id="UP000585327">
    <property type="component" value="Unassembled WGS sequence"/>
</dbReference>
<keyword evidence="3" id="KW-0520">NAD</keyword>
<evidence type="ECO:0000313" key="4">
    <source>
        <dbReference type="EMBL" id="MBA4723962.1"/>
    </source>
</evidence>
<evidence type="ECO:0000313" key="5">
    <source>
        <dbReference type="Proteomes" id="UP000585327"/>
    </source>
</evidence>
<dbReference type="EMBL" id="JACETM010000012">
    <property type="protein sequence ID" value="MBA4723962.1"/>
    <property type="molecule type" value="Genomic_DNA"/>
</dbReference>
<evidence type="ECO:0000256" key="1">
    <source>
        <dbReference type="ARBA" id="ARBA00022723"/>
    </source>
</evidence>
<dbReference type="Gene3D" id="3.40.718.10">
    <property type="entry name" value="Isopropylmalate Dehydrogenase"/>
    <property type="match status" value="1"/>
</dbReference>
<sequence length="327" mass="35629">MKKVVYSPGEPSGIGIDLIIKLSNSKQWEALNIPVLTLSDPTLLNERAKLINQKIKIENIENIENIDLNKKGIIQNLAVSRCKNTTPGKLYKANANYVLKILDYGIKLAEESSKTGLVTGPISKENIIKIDKNFTGHTERIQELTGSKDVLMLLASKKLRVALVTTHIPLSAVPNVIDEKIIMDKAIILHSELKNKFKIKDPKITMLGLNPHAGEGGKIGTEDAEILLPAAKKLRKIGIDISFPVSADTAFTGDLLKKTDAYLAMYHDQALPVLKALSFGKAINITLGVPIIRTSVDHGVALDVAGKDSSNFSSLLEAFKAAKKLIK</sequence>
<keyword evidence="2 4" id="KW-0560">Oxidoreductase</keyword>
<name>A0A838YN32_9GAMM</name>
<keyword evidence="1" id="KW-0479">Metal-binding</keyword>
<accession>A0A838YN32</accession>
<dbReference type="NCBIfam" id="TIGR00557">
    <property type="entry name" value="pdxA"/>
    <property type="match status" value="1"/>
</dbReference>
<dbReference type="PANTHER" id="PTHR30004:SF5">
    <property type="entry name" value="4-HYDROXYTHREONINE-4-PHOSPHATE DEHYDROGENASE"/>
    <property type="match status" value="1"/>
</dbReference>
<dbReference type="AlphaFoldDB" id="A0A838YN32"/>
<protein>
    <submittedName>
        <fullName evidence="4">4-hydroxythreonine-4-phosphate dehydrogenase PdxA</fullName>
        <ecNumber evidence="4">1.1.1.262</ecNumber>
    </submittedName>
</protein>
<dbReference type="EC" id="1.1.1.262" evidence="4"/>
<evidence type="ECO:0000256" key="2">
    <source>
        <dbReference type="ARBA" id="ARBA00023002"/>
    </source>
</evidence>